<dbReference type="AlphaFoldDB" id="A0AAW2D540"/>
<protein>
    <submittedName>
        <fullName evidence="1">Uncharacterized protein</fullName>
    </submittedName>
</protein>
<accession>A0AAW2D540</accession>
<dbReference type="Proteomes" id="UP001459277">
    <property type="component" value="Unassembled WGS sequence"/>
</dbReference>
<gene>
    <name evidence="1" type="ORF">SO802_012975</name>
</gene>
<evidence type="ECO:0000313" key="1">
    <source>
        <dbReference type="EMBL" id="KAL0005414.1"/>
    </source>
</evidence>
<reference evidence="1 2" key="1">
    <citation type="submission" date="2024-01" db="EMBL/GenBank/DDBJ databases">
        <title>A telomere-to-telomere, gap-free genome of sweet tea (Lithocarpus litseifolius).</title>
        <authorList>
            <person name="Zhou J."/>
        </authorList>
    </citation>
    <scope>NUCLEOTIDE SEQUENCE [LARGE SCALE GENOMIC DNA]</scope>
    <source>
        <strain evidence="1">Zhou-2022a</strain>
        <tissue evidence="1">Leaf</tissue>
    </source>
</reference>
<comment type="caution">
    <text evidence="1">The sequence shown here is derived from an EMBL/GenBank/DDBJ whole genome shotgun (WGS) entry which is preliminary data.</text>
</comment>
<keyword evidence="2" id="KW-1185">Reference proteome</keyword>
<organism evidence="1 2">
    <name type="scientific">Lithocarpus litseifolius</name>
    <dbReference type="NCBI Taxonomy" id="425828"/>
    <lineage>
        <taxon>Eukaryota</taxon>
        <taxon>Viridiplantae</taxon>
        <taxon>Streptophyta</taxon>
        <taxon>Embryophyta</taxon>
        <taxon>Tracheophyta</taxon>
        <taxon>Spermatophyta</taxon>
        <taxon>Magnoliopsida</taxon>
        <taxon>eudicotyledons</taxon>
        <taxon>Gunneridae</taxon>
        <taxon>Pentapetalae</taxon>
        <taxon>rosids</taxon>
        <taxon>fabids</taxon>
        <taxon>Fagales</taxon>
        <taxon>Fagaceae</taxon>
        <taxon>Lithocarpus</taxon>
    </lineage>
</organism>
<sequence>MCNVCILCCSRSPVRGQWKRSKILIQARKEPRRGLNSEGSETVKVALTRVESKVDMVSRSMLKQADILDLEFDVLCNGCHFDIEVSPLTILFHPVLP</sequence>
<name>A0AAW2D540_9ROSI</name>
<evidence type="ECO:0000313" key="2">
    <source>
        <dbReference type="Proteomes" id="UP001459277"/>
    </source>
</evidence>
<dbReference type="EMBL" id="JAZDWU010000004">
    <property type="protein sequence ID" value="KAL0005414.1"/>
    <property type="molecule type" value="Genomic_DNA"/>
</dbReference>
<proteinExistence type="predicted"/>